<gene>
    <name evidence="1" type="ORF">GBAR_LOCUS21907</name>
</gene>
<dbReference type="Proteomes" id="UP001174909">
    <property type="component" value="Unassembled WGS sequence"/>
</dbReference>
<dbReference type="EMBL" id="CASHTH010003037">
    <property type="protein sequence ID" value="CAI8039397.1"/>
    <property type="molecule type" value="Genomic_DNA"/>
</dbReference>
<evidence type="ECO:0000313" key="1">
    <source>
        <dbReference type="EMBL" id="CAI8039397.1"/>
    </source>
</evidence>
<protein>
    <submittedName>
        <fullName evidence="1">Uncharacterized protein</fullName>
    </submittedName>
</protein>
<organism evidence="1 2">
    <name type="scientific">Geodia barretti</name>
    <name type="common">Barrett's horny sponge</name>
    <dbReference type="NCBI Taxonomy" id="519541"/>
    <lineage>
        <taxon>Eukaryota</taxon>
        <taxon>Metazoa</taxon>
        <taxon>Porifera</taxon>
        <taxon>Demospongiae</taxon>
        <taxon>Heteroscleromorpha</taxon>
        <taxon>Tetractinellida</taxon>
        <taxon>Astrophorina</taxon>
        <taxon>Geodiidae</taxon>
        <taxon>Geodia</taxon>
    </lineage>
</organism>
<proteinExistence type="predicted"/>
<reference evidence="1" key="1">
    <citation type="submission" date="2023-03" db="EMBL/GenBank/DDBJ databases">
        <authorList>
            <person name="Steffen K."/>
            <person name="Cardenas P."/>
        </authorList>
    </citation>
    <scope>NUCLEOTIDE SEQUENCE</scope>
</reference>
<dbReference type="AlphaFoldDB" id="A0AA35T1R4"/>
<accession>A0AA35T1R4</accession>
<keyword evidence="2" id="KW-1185">Reference proteome</keyword>
<comment type="caution">
    <text evidence="1">The sequence shown here is derived from an EMBL/GenBank/DDBJ whole genome shotgun (WGS) entry which is preliminary data.</text>
</comment>
<name>A0AA35T1R4_GEOBA</name>
<sequence length="57" mass="6836">MRYCQSLVQQMISKQDNITVIEKRRIRKHIAEGFTWRRAVLLETLRNIKSSFVVDDN</sequence>
<evidence type="ECO:0000313" key="2">
    <source>
        <dbReference type="Proteomes" id="UP001174909"/>
    </source>
</evidence>